<dbReference type="InterPro" id="IPR045864">
    <property type="entry name" value="aa-tRNA-synth_II/BPL/LPL"/>
</dbReference>
<dbReference type="PANTHER" id="PTHR12835:SF5">
    <property type="entry name" value="BIOTIN--PROTEIN LIGASE"/>
    <property type="match status" value="1"/>
</dbReference>
<organism evidence="3 4">
    <name type="scientific">Singulisphaera acidiphila (strain ATCC BAA-1392 / DSM 18658 / VKM B-2454 / MOB10)</name>
    <dbReference type="NCBI Taxonomy" id="886293"/>
    <lineage>
        <taxon>Bacteria</taxon>
        <taxon>Pseudomonadati</taxon>
        <taxon>Planctomycetota</taxon>
        <taxon>Planctomycetia</taxon>
        <taxon>Isosphaerales</taxon>
        <taxon>Isosphaeraceae</taxon>
        <taxon>Singulisphaera</taxon>
    </lineage>
</organism>
<gene>
    <name evidence="3" type="ordered locus">Sinac_6786</name>
</gene>
<dbReference type="EMBL" id="CP003364">
    <property type="protein sequence ID" value="AGA30853.1"/>
    <property type="molecule type" value="Genomic_DNA"/>
</dbReference>
<dbReference type="InterPro" id="IPR004143">
    <property type="entry name" value="BPL_LPL_catalytic"/>
</dbReference>
<dbReference type="CDD" id="cd16442">
    <property type="entry name" value="BPL"/>
    <property type="match status" value="1"/>
</dbReference>
<dbReference type="AlphaFoldDB" id="L0DPT1"/>
<dbReference type="InterPro" id="IPR004408">
    <property type="entry name" value="Biotin_CoA_COase_ligase"/>
</dbReference>
<dbReference type="KEGG" id="saci:Sinac_6786"/>
<protein>
    <submittedName>
        <fullName evidence="3">BirA, biotin-(Acetyl-CoA-carboxylase) ligase</fullName>
    </submittedName>
</protein>
<dbReference type="Proteomes" id="UP000010798">
    <property type="component" value="Chromosome"/>
</dbReference>
<evidence type="ECO:0000313" key="4">
    <source>
        <dbReference type="Proteomes" id="UP000010798"/>
    </source>
</evidence>
<dbReference type="HOGENOM" id="CLU_051096_0_0_0"/>
<evidence type="ECO:0000256" key="1">
    <source>
        <dbReference type="ARBA" id="ARBA00022598"/>
    </source>
</evidence>
<dbReference type="PROSITE" id="PS51733">
    <property type="entry name" value="BPL_LPL_CATALYTIC"/>
    <property type="match status" value="1"/>
</dbReference>
<proteinExistence type="predicted"/>
<dbReference type="Gene3D" id="3.30.930.10">
    <property type="entry name" value="Bira Bifunctional Protein, Domain 2"/>
    <property type="match status" value="1"/>
</dbReference>
<feature type="domain" description="BPL/LPL catalytic" evidence="2">
    <location>
        <begin position="62"/>
        <end position="254"/>
    </location>
</feature>
<accession>L0DPT1</accession>
<keyword evidence="4" id="KW-1185">Reference proteome</keyword>
<evidence type="ECO:0000259" key="2">
    <source>
        <dbReference type="PROSITE" id="PS51733"/>
    </source>
</evidence>
<sequence>MTGAVNIPLLQRLRNAQGAFVPVAELGAGKTLDALRTDLAELERFGFVLESHPYRGVAYRGPAARLCPDQIEHELGTRRVGRRIAVWNRVVSTNDLAAHAAASTANEGLVILAEEQTAGRGRRGRQWVAPASSSLLMSVLLFPSEHLAEAGWLTALGAVAVAEVVAAWTGLDARIKWPNDVRIAGQKIAGILVERGDGAVIGIGLNANITRADFPTELHDTATSLRILTGETVDRSELARALIRRIDDWYDRGWSLGPDALNPAWRDRSEHLGQLVQVTTPSGSHMGRLIDLDLRRGLTLAESDQNGRTRQFSVRDVLTLTPCQDGPGPNSQIVTP</sequence>
<dbReference type="STRING" id="886293.Sinac_6786"/>
<dbReference type="NCBIfam" id="TIGR00121">
    <property type="entry name" value="birA_ligase"/>
    <property type="match status" value="1"/>
</dbReference>
<dbReference type="SUPFAM" id="SSF55681">
    <property type="entry name" value="Class II aaRS and biotin synthetases"/>
    <property type="match status" value="1"/>
</dbReference>
<keyword evidence="1 3" id="KW-0436">Ligase</keyword>
<evidence type="ECO:0000313" key="3">
    <source>
        <dbReference type="EMBL" id="AGA30853.1"/>
    </source>
</evidence>
<dbReference type="GO" id="GO:0005737">
    <property type="term" value="C:cytoplasm"/>
    <property type="evidence" value="ECO:0007669"/>
    <property type="project" value="TreeGrafter"/>
</dbReference>
<dbReference type="GO" id="GO:0004077">
    <property type="term" value="F:biotin--[biotin carboxyl-carrier protein] ligase activity"/>
    <property type="evidence" value="ECO:0007669"/>
    <property type="project" value="InterPro"/>
</dbReference>
<dbReference type="Pfam" id="PF03099">
    <property type="entry name" value="BPL_LplA_LipB"/>
    <property type="match status" value="1"/>
</dbReference>
<dbReference type="PANTHER" id="PTHR12835">
    <property type="entry name" value="BIOTIN PROTEIN LIGASE"/>
    <property type="match status" value="1"/>
</dbReference>
<dbReference type="eggNOG" id="COG0340">
    <property type="taxonomic scope" value="Bacteria"/>
</dbReference>
<reference evidence="3 4" key="1">
    <citation type="submission" date="2012-02" db="EMBL/GenBank/DDBJ databases">
        <title>Complete sequence of chromosome of Singulisphaera acidiphila DSM 18658.</title>
        <authorList>
            <consortium name="US DOE Joint Genome Institute (JGI-PGF)"/>
            <person name="Lucas S."/>
            <person name="Copeland A."/>
            <person name="Lapidus A."/>
            <person name="Glavina del Rio T."/>
            <person name="Dalin E."/>
            <person name="Tice H."/>
            <person name="Bruce D."/>
            <person name="Goodwin L."/>
            <person name="Pitluck S."/>
            <person name="Peters L."/>
            <person name="Ovchinnikova G."/>
            <person name="Chertkov O."/>
            <person name="Kyrpides N."/>
            <person name="Mavromatis K."/>
            <person name="Ivanova N."/>
            <person name="Brettin T."/>
            <person name="Detter J.C."/>
            <person name="Han C."/>
            <person name="Larimer F."/>
            <person name="Land M."/>
            <person name="Hauser L."/>
            <person name="Markowitz V."/>
            <person name="Cheng J.-F."/>
            <person name="Hugenholtz P."/>
            <person name="Woyke T."/>
            <person name="Wu D."/>
            <person name="Tindall B."/>
            <person name="Pomrenke H."/>
            <person name="Brambilla E."/>
            <person name="Klenk H.-P."/>
            <person name="Eisen J.A."/>
        </authorList>
    </citation>
    <scope>NUCLEOTIDE SEQUENCE [LARGE SCALE GENOMIC DNA]</scope>
    <source>
        <strain evidence="4">ATCC BAA-1392 / DSM 18658 / VKM B-2454 / MOB10</strain>
    </source>
</reference>
<name>L0DPT1_SINAD</name>